<feature type="transmembrane region" description="Helical" evidence="2">
    <location>
        <begin position="12"/>
        <end position="30"/>
    </location>
</feature>
<keyword evidence="2" id="KW-1133">Transmembrane helix</keyword>
<dbReference type="EMBL" id="BMDG01000004">
    <property type="protein sequence ID" value="GGI07174.1"/>
    <property type="molecule type" value="Genomic_DNA"/>
</dbReference>
<comment type="caution">
    <text evidence="3">The sequence shown here is derived from an EMBL/GenBank/DDBJ whole genome shotgun (WGS) entry which is preliminary data.</text>
</comment>
<keyword evidence="4" id="KW-1185">Reference proteome</keyword>
<protein>
    <recommendedName>
        <fullName evidence="5">Integral membrane protein</fullName>
    </recommendedName>
</protein>
<organism evidence="3 4">
    <name type="scientific">Isoptericola cucumis</name>
    <dbReference type="NCBI Taxonomy" id="1776856"/>
    <lineage>
        <taxon>Bacteria</taxon>
        <taxon>Bacillati</taxon>
        <taxon>Actinomycetota</taxon>
        <taxon>Actinomycetes</taxon>
        <taxon>Micrococcales</taxon>
        <taxon>Promicromonosporaceae</taxon>
        <taxon>Isoptericola</taxon>
    </lineage>
</organism>
<keyword evidence="2" id="KW-0472">Membrane</keyword>
<feature type="transmembrane region" description="Helical" evidence="2">
    <location>
        <begin position="128"/>
        <end position="146"/>
    </location>
</feature>
<keyword evidence="2" id="KW-0812">Transmembrane</keyword>
<accession>A0ABQ2B7P6</accession>
<feature type="compositionally biased region" description="Low complexity" evidence="1">
    <location>
        <begin position="89"/>
        <end position="100"/>
    </location>
</feature>
<proteinExistence type="predicted"/>
<evidence type="ECO:0000256" key="2">
    <source>
        <dbReference type="SAM" id="Phobius"/>
    </source>
</evidence>
<evidence type="ECO:0008006" key="5">
    <source>
        <dbReference type="Google" id="ProtNLM"/>
    </source>
</evidence>
<evidence type="ECO:0000313" key="4">
    <source>
        <dbReference type="Proteomes" id="UP000632535"/>
    </source>
</evidence>
<feature type="transmembrane region" description="Helical" evidence="2">
    <location>
        <begin position="152"/>
        <end position="173"/>
    </location>
</feature>
<feature type="region of interest" description="Disordered" evidence="1">
    <location>
        <begin position="89"/>
        <end position="122"/>
    </location>
</feature>
<dbReference type="Proteomes" id="UP000632535">
    <property type="component" value="Unassembled WGS sequence"/>
</dbReference>
<dbReference type="RefSeq" id="WP_188523020.1">
    <property type="nucleotide sequence ID" value="NZ_BMDG01000004.1"/>
</dbReference>
<gene>
    <name evidence="3" type="ORF">GCM10007368_14850</name>
</gene>
<evidence type="ECO:0000256" key="1">
    <source>
        <dbReference type="SAM" id="MobiDB-lite"/>
    </source>
</evidence>
<evidence type="ECO:0000313" key="3">
    <source>
        <dbReference type="EMBL" id="GGI07174.1"/>
    </source>
</evidence>
<reference evidence="4" key="1">
    <citation type="journal article" date="2019" name="Int. J. Syst. Evol. Microbiol.">
        <title>The Global Catalogue of Microorganisms (GCM) 10K type strain sequencing project: providing services to taxonomists for standard genome sequencing and annotation.</title>
        <authorList>
            <consortium name="The Broad Institute Genomics Platform"/>
            <consortium name="The Broad Institute Genome Sequencing Center for Infectious Disease"/>
            <person name="Wu L."/>
            <person name="Ma J."/>
        </authorList>
    </citation>
    <scope>NUCLEOTIDE SEQUENCE [LARGE SCALE GENOMIC DNA]</scope>
    <source>
        <strain evidence="4">CCM 8653</strain>
    </source>
</reference>
<sequence length="210" mass="21256">MPEVVRRVRELLVVSTTLGIAAAAHLFAGGALPTSAAGWVVTVALMLPVVVWTARRRLTLPRLLPAMALLQVVAHTALSVMTAAPAAPASSTPATGAHAGHALAPGSLAPPPEAAHLHHSGDPGTDSLMLAAHAVAVVAAALLLTAGDRAAAWVLVWLGAVALLVAGPPAGLARDRRPRVPARAAGRVPRSWVGRSGLRLRGPPRGVVPA</sequence>
<feature type="transmembrane region" description="Helical" evidence="2">
    <location>
        <begin position="36"/>
        <end position="54"/>
    </location>
</feature>
<name>A0ABQ2B7P6_9MICO</name>